<feature type="domain" description="Cation-transporting P-type ATPase N-terminal" evidence="16">
    <location>
        <begin position="221"/>
        <end position="270"/>
    </location>
</feature>
<protein>
    <recommendedName>
        <fullName evidence="13">Cation-transporting ATPase</fullName>
        <ecNumber evidence="13">7.2.2.-</ecNumber>
    </recommendedName>
</protein>
<evidence type="ECO:0000256" key="13">
    <source>
        <dbReference type="RuleBase" id="RU362082"/>
    </source>
</evidence>
<dbReference type="Gene3D" id="3.40.1110.10">
    <property type="entry name" value="Calcium-transporting ATPase, cytoplasmic domain N"/>
    <property type="match status" value="1"/>
</dbReference>
<dbReference type="InterPro" id="IPR008250">
    <property type="entry name" value="ATPase_P-typ_transduc_dom_A_sf"/>
</dbReference>
<evidence type="ECO:0000256" key="8">
    <source>
        <dbReference type="ARBA" id="ARBA00022842"/>
    </source>
</evidence>
<dbReference type="InterPro" id="IPR006544">
    <property type="entry name" value="P-type_TPase_V"/>
</dbReference>
<evidence type="ECO:0000313" key="18">
    <source>
        <dbReference type="EMBL" id="CAI6354477.1"/>
    </source>
</evidence>
<keyword evidence="10 13" id="KW-1133">Transmembrane helix</keyword>
<keyword evidence="3" id="KW-0597">Phosphoprotein</keyword>
<comment type="subcellular location">
    <subcellularLocation>
        <location evidence="1 13">Membrane</location>
        <topology evidence="1 13">Multi-pass membrane protein</topology>
    </subcellularLocation>
</comment>
<sequence length="1189" mass="134057">MRTPVPERIPTFPATSPPPKNLPPRIPGDNHMLKQHRPNLESRTRRPYAVAAENFTDRQPVAAAAMVLCFGCCSRGDYSPIDEGFPSHHINNLDVEYIDIKCGYSYNLVKKIIFNIISICMLGVPYLAIHWSVKLKLYLLMTPSPLSTSDVVLVNDANNSDAVYDVHTSIIKDSNGERKTVRYFKHQLLKYIWDENENVFKFLQGLDNGTTTLSNLLEKCHGLTSDEYANQLELFGKNEVIVEVYSYWKLFFAEVLNPFYVFQIFSICLWFFDDYEYYGLCVLVSSAFSIGTSLYQLKEQSRSLKETVDTYNNDIYTVLRRDEENVKVKAQYLVPGDVIIIPPGGCNIACDALLLSGNCIVDESLLTGESEPITKSPPSSIEEFCYSSSSHKHHTLYCGTRILQSRFYAGAQVLALVVRTGSSTAKGNLIRSIMFPKDMDFEFYQDSIRFVVIMFFVATIGMLYCAYLYVIREASTEYIIIRSLDIYTVVVPPALPAAMTIGIVHSMKRLKRLKIYCTCQTRINVAGKIKLVCFDKTGTLTEDGLHFFGLLPNDGLQLITNIYGNLVKDLSQIDVRSPIIATMASCHSLTHINGSLAGDPLDLSMFNATDWELDEPGSDSSRFDSLLPSIVRPSKKLYPDESPIEIGIVHQFPFNSKTQSMCVIGQVFGTRRYTAYCKGAPEKIIQNCLKGTIPTNIFSVLEEFGSSGYRVLALAYKDLPKKVNWKSLYHLKLENVQCDLNFLGFLVMQNKLKPQSSNIVQQLRTANIKCVMVTGDNLYTGLSVARECSMIPSNINIAVLTATPSTELTKAEIKLEPTLGHNLDLQDEKVYYAVDGRSWSVLESDFPSWLPYVVSKGLVFGRMLPEQKVKLVEYFQSMGYVTAMCGDGANDAGALKVAHVGISLSQAEASIAAPFTSQITNVSCVTKIIREGRCALVTSFGIFKYMTCYSLIQFITLVLLYSKGIMLGNFQFLYFDFILTTSLAIVMGDIEPTDKVHPHRPLSKILTAKNLIPLFLQLLVCALIQIGSLYYLELQDWFIPTNPAWSDNDVISCWENTTLFLTSSYQYIILAFVLNKGYPHRKPFYKNLSFTIVIVVLTLFTLMLQTTRYSTFTDIFDMVNLKNSRNEKEQRLFLITLLAFPILNLYLAINIEAFAESTLMKKILSTIRRKRQPKNPYNQLIASQPNILI</sequence>
<dbReference type="SFLD" id="SFLDG00002">
    <property type="entry name" value="C1.7:_P-type_atpase_like"/>
    <property type="match status" value="1"/>
</dbReference>
<keyword evidence="19" id="KW-1185">Reference proteome</keyword>
<evidence type="ECO:0000256" key="2">
    <source>
        <dbReference type="ARBA" id="ARBA00006000"/>
    </source>
</evidence>
<dbReference type="EC" id="7.2.2.-" evidence="13"/>
<gene>
    <name evidence="18" type="ORF">MEUPH1_LOCUS10474</name>
</gene>
<evidence type="ECO:0000256" key="10">
    <source>
        <dbReference type="ARBA" id="ARBA00022989"/>
    </source>
</evidence>
<organism evidence="18 19">
    <name type="scientific">Macrosiphum euphorbiae</name>
    <name type="common">potato aphid</name>
    <dbReference type="NCBI Taxonomy" id="13131"/>
    <lineage>
        <taxon>Eukaryota</taxon>
        <taxon>Metazoa</taxon>
        <taxon>Ecdysozoa</taxon>
        <taxon>Arthropoda</taxon>
        <taxon>Hexapoda</taxon>
        <taxon>Insecta</taxon>
        <taxon>Pterygota</taxon>
        <taxon>Neoptera</taxon>
        <taxon>Paraneoptera</taxon>
        <taxon>Hemiptera</taxon>
        <taxon>Sternorrhyncha</taxon>
        <taxon>Aphidomorpha</taxon>
        <taxon>Aphidoidea</taxon>
        <taxon>Aphididae</taxon>
        <taxon>Macrosiphini</taxon>
        <taxon>Macrosiphum</taxon>
    </lineage>
</organism>
<keyword evidence="9 13" id="KW-1278">Translocase</keyword>
<dbReference type="InterPro" id="IPR023214">
    <property type="entry name" value="HAD_sf"/>
</dbReference>
<evidence type="ECO:0000313" key="19">
    <source>
        <dbReference type="Proteomes" id="UP001160148"/>
    </source>
</evidence>
<keyword evidence="6 13" id="KW-0547">Nucleotide-binding</keyword>
<dbReference type="InterPro" id="IPR059000">
    <property type="entry name" value="ATPase_P-type_domA"/>
</dbReference>
<dbReference type="Proteomes" id="UP001160148">
    <property type="component" value="Unassembled WGS sequence"/>
</dbReference>
<feature type="transmembrane region" description="Helical" evidence="13">
    <location>
        <begin position="936"/>
        <end position="960"/>
    </location>
</feature>
<feature type="transmembrane region" description="Helical" evidence="13">
    <location>
        <begin position="486"/>
        <end position="504"/>
    </location>
</feature>
<dbReference type="SUPFAM" id="SSF56784">
    <property type="entry name" value="HAD-like"/>
    <property type="match status" value="1"/>
</dbReference>
<dbReference type="GO" id="GO:0006874">
    <property type="term" value="P:intracellular calcium ion homeostasis"/>
    <property type="evidence" value="ECO:0007669"/>
    <property type="project" value="TreeGrafter"/>
</dbReference>
<dbReference type="Pfam" id="PF12409">
    <property type="entry name" value="P5-ATPase"/>
    <property type="match status" value="1"/>
</dbReference>
<dbReference type="PROSITE" id="PS00154">
    <property type="entry name" value="ATPASE_E1_E2"/>
    <property type="match status" value="1"/>
</dbReference>
<dbReference type="PANTHER" id="PTHR45630">
    <property type="entry name" value="CATION-TRANSPORTING ATPASE-RELATED"/>
    <property type="match status" value="1"/>
</dbReference>
<dbReference type="InterPro" id="IPR044492">
    <property type="entry name" value="P_typ_ATPase_HD_dom"/>
</dbReference>
<feature type="transmembrane region" description="Helical" evidence="13">
    <location>
        <begin position="972"/>
        <end position="990"/>
    </location>
</feature>
<evidence type="ECO:0000259" key="15">
    <source>
        <dbReference type="Pfam" id="PF00122"/>
    </source>
</evidence>
<comment type="catalytic activity">
    <reaction evidence="12 13">
        <text>ATP + H2O = ADP + phosphate + H(+)</text>
        <dbReference type="Rhea" id="RHEA:13065"/>
        <dbReference type="ChEBI" id="CHEBI:15377"/>
        <dbReference type="ChEBI" id="CHEBI:15378"/>
        <dbReference type="ChEBI" id="CHEBI:30616"/>
        <dbReference type="ChEBI" id="CHEBI:43474"/>
        <dbReference type="ChEBI" id="CHEBI:456216"/>
    </reaction>
</comment>
<dbReference type="NCBIfam" id="TIGR01657">
    <property type="entry name" value="P-ATPase-V"/>
    <property type="match status" value="1"/>
</dbReference>
<dbReference type="GO" id="GO:0015203">
    <property type="term" value="F:polyamine transmembrane transporter activity"/>
    <property type="evidence" value="ECO:0007669"/>
    <property type="project" value="TreeGrafter"/>
</dbReference>
<keyword evidence="5 13" id="KW-0479">Metal-binding</keyword>
<dbReference type="Pfam" id="PF13246">
    <property type="entry name" value="Cation_ATPase"/>
    <property type="match status" value="1"/>
</dbReference>
<evidence type="ECO:0000256" key="5">
    <source>
        <dbReference type="ARBA" id="ARBA00022723"/>
    </source>
</evidence>
<dbReference type="NCBIfam" id="TIGR01494">
    <property type="entry name" value="ATPase_P-type"/>
    <property type="match status" value="2"/>
</dbReference>
<accession>A0AAV0WFQ0</accession>
<comment type="caution">
    <text evidence="18">The sequence shown here is derived from an EMBL/GenBank/DDBJ whole genome shotgun (WGS) entry which is preliminary data.</text>
</comment>
<dbReference type="GO" id="GO:0140358">
    <property type="term" value="F:P-type transmembrane transporter activity"/>
    <property type="evidence" value="ECO:0007669"/>
    <property type="project" value="InterPro"/>
</dbReference>
<dbReference type="InterPro" id="IPR023298">
    <property type="entry name" value="ATPase_P-typ_TM_dom_sf"/>
</dbReference>
<dbReference type="GO" id="GO:0016887">
    <property type="term" value="F:ATP hydrolysis activity"/>
    <property type="evidence" value="ECO:0007669"/>
    <property type="project" value="InterPro"/>
</dbReference>
<feature type="region of interest" description="Disordered" evidence="14">
    <location>
        <begin position="1"/>
        <end position="41"/>
    </location>
</feature>
<feature type="transmembrane region" description="Helical" evidence="13">
    <location>
        <begin position="1011"/>
        <end position="1032"/>
    </location>
</feature>
<feature type="transmembrane region" description="Helical" evidence="13">
    <location>
        <begin position="1132"/>
        <end position="1155"/>
    </location>
</feature>
<feature type="transmembrane region" description="Helical" evidence="13">
    <location>
        <begin position="450"/>
        <end position="471"/>
    </location>
</feature>
<evidence type="ECO:0000256" key="9">
    <source>
        <dbReference type="ARBA" id="ARBA00022967"/>
    </source>
</evidence>
<dbReference type="SUPFAM" id="SSF81660">
    <property type="entry name" value="Metal cation-transporting ATPase, ATP-binding domain N"/>
    <property type="match status" value="1"/>
</dbReference>
<dbReference type="InterPro" id="IPR018303">
    <property type="entry name" value="ATPase_P-typ_P_site"/>
</dbReference>
<evidence type="ECO:0000256" key="3">
    <source>
        <dbReference type="ARBA" id="ARBA00022553"/>
    </source>
</evidence>
<feature type="compositionally biased region" description="Pro residues" evidence="14">
    <location>
        <begin position="15"/>
        <end position="26"/>
    </location>
</feature>
<evidence type="ECO:0000256" key="14">
    <source>
        <dbReference type="SAM" id="MobiDB-lite"/>
    </source>
</evidence>
<evidence type="ECO:0000259" key="16">
    <source>
        <dbReference type="Pfam" id="PF00690"/>
    </source>
</evidence>
<dbReference type="InterPro" id="IPR004014">
    <property type="entry name" value="ATPase_P-typ_cation-transptr_N"/>
</dbReference>
<dbReference type="GO" id="GO:0019829">
    <property type="term" value="F:ATPase-coupled monoatomic cation transmembrane transporter activity"/>
    <property type="evidence" value="ECO:0007669"/>
    <property type="project" value="UniProtKB-UniRule"/>
</dbReference>
<evidence type="ECO:0000256" key="1">
    <source>
        <dbReference type="ARBA" id="ARBA00004141"/>
    </source>
</evidence>
<feature type="transmembrane region" description="Helical" evidence="13">
    <location>
        <begin position="1057"/>
        <end position="1075"/>
    </location>
</feature>
<dbReference type="SFLD" id="SFLDS00003">
    <property type="entry name" value="Haloacid_Dehalogenase"/>
    <property type="match status" value="1"/>
</dbReference>
<dbReference type="GO" id="GO:0046872">
    <property type="term" value="F:metal ion binding"/>
    <property type="evidence" value="ECO:0007669"/>
    <property type="project" value="UniProtKB-UniRule"/>
</dbReference>
<dbReference type="Pfam" id="PF00122">
    <property type="entry name" value="E1-E2_ATPase"/>
    <property type="match status" value="1"/>
</dbReference>
<dbReference type="SFLD" id="SFLDF00027">
    <property type="entry name" value="p-type_atpase"/>
    <property type="match status" value="1"/>
</dbReference>
<comment type="similarity">
    <text evidence="2 13">Belongs to the cation transport ATPase (P-type) (TC 3.A.3) family. Type V subfamily.</text>
</comment>
<dbReference type="Pfam" id="PF00690">
    <property type="entry name" value="Cation_ATPase_N"/>
    <property type="match status" value="1"/>
</dbReference>
<keyword evidence="7 13" id="KW-0067">ATP-binding</keyword>
<dbReference type="EMBL" id="CARXXK010000002">
    <property type="protein sequence ID" value="CAI6354477.1"/>
    <property type="molecule type" value="Genomic_DNA"/>
</dbReference>
<dbReference type="InterPro" id="IPR036412">
    <property type="entry name" value="HAD-like_sf"/>
</dbReference>
<dbReference type="GO" id="GO:0005524">
    <property type="term" value="F:ATP binding"/>
    <property type="evidence" value="ECO:0007669"/>
    <property type="project" value="UniProtKB-UniRule"/>
</dbReference>
<evidence type="ECO:0000256" key="4">
    <source>
        <dbReference type="ARBA" id="ARBA00022692"/>
    </source>
</evidence>
<feature type="domain" description="P5B-type ATPase N-terminal" evidence="17">
    <location>
        <begin position="102"/>
        <end position="170"/>
    </location>
</feature>
<dbReference type="AlphaFoldDB" id="A0AAV0WFQ0"/>
<evidence type="ECO:0000256" key="11">
    <source>
        <dbReference type="ARBA" id="ARBA00023136"/>
    </source>
</evidence>
<dbReference type="SUPFAM" id="SSF81665">
    <property type="entry name" value="Calcium ATPase, transmembrane domain M"/>
    <property type="match status" value="1"/>
</dbReference>
<dbReference type="InterPro" id="IPR023299">
    <property type="entry name" value="ATPase_P-typ_cyto_dom_N"/>
</dbReference>
<dbReference type="PROSITE" id="PS01229">
    <property type="entry name" value="COF_2"/>
    <property type="match status" value="1"/>
</dbReference>
<evidence type="ECO:0000256" key="12">
    <source>
        <dbReference type="ARBA" id="ARBA00049360"/>
    </source>
</evidence>
<dbReference type="PANTHER" id="PTHR45630:SF8">
    <property type="entry name" value="CATION-TRANSPORTING ATPASE"/>
    <property type="match status" value="1"/>
</dbReference>
<proteinExistence type="inferred from homology"/>
<feature type="domain" description="P-type ATPase A" evidence="15">
    <location>
        <begin position="317"/>
        <end position="433"/>
    </location>
</feature>
<dbReference type="FunFam" id="1.20.1110.10:FF:000023">
    <property type="entry name" value="Cation-transporting ATPase"/>
    <property type="match status" value="1"/>
</dbReference>
<dbReference type="Gene3D" id="3.40.50.1000">
    <property type="entry name" value="HAD superfamily/HAD-like"/>
    <property type="match status" value="2"/>
</dbReference>
<feature type="transmembrane region" description="Helical" evidence="13">
    <location>
        <begin position="1087"/>
        <end position="1104"/>
    </location>
</feature>
<name>A0AAV0WFQ0_9HEMI</name>
<reference evidence="18 19" key="1">
    <citation type="submission" date="2023-01" db="EMBL/GenBank/DDBJ databases">
        <authorList>
            <person name="Whitehead M."/>
        </authorList>
    </citation>
    <scope>NUCLEOTIDE SEQUENCE [LARGE SCALE GENOMIC DNA]</scope>
</reference>
<keyword evidence="8 13" id="KW-0460">Magnesium</keyword>
<dbReference type="PRINTS" id="PR00119">
    <property type="entry name" value="CATATPASE"/>
</dbReference>
<evidence type="ECO:0000256" key="6">
    <source>
        <dbReference type="ARBA" id="ARBA00022741"/>
    </source>
</evidence>
<dbReference type="SUPFAM" id="SSF81653">
    <property type="entry name" value="Calcium ATPase, transduction domain A"/>
    <property type="match status" value="1"/>
</dbReference>
<dbReference type="Gene3D" id="1.20.1110.10">
    <property type="entry name" value="Calcium-transporting ATPase, transmembrane domain"/>
    <property type="match status" value="1"/>
</dbReference>
<keyword evidence="11 13" id="KW-0472">Membrane</keyword>
<dbReference type="GO" id="GO:0016020">
    <property type="term" value="C:membrane"/>
    <property type="evidence" value="ECO:0007669"/>
    <property type="project" value="UniProtKB-SubCell"/>
</dbReference>
<dbReference type="InterPro" id="IPR047819">
    <property type="entry name" value="P5A-ATPase_N"/>
</dbReference>
<keyword evidence="4 13" id="KW-0812">Transmembrane</keyword>
<evidence type="ECO:0000256" key="7">
    <source>
        <dbReference type="ARBA" id="ARBA00022840"/>
    </source>
</evidence>
<feature type="transmembrane region" description="Helical" evidence="13">
    <location>
        <begin position="112"/>
        <end position="133"/>
    </location>
</feature>
<dbReference type="Gene3D" id="2.70.150.10">
    <property type="entry name" value="Calcium-transporting ATPase, cytoplasmic transduction domain A"/>
    <property type="match status" value="1"/>
</dbReference>
<evidence type="ECO:0000259" key="17">
    <source>
        <dbReference type="Pfam" id="PF12409"/>
    </source>
</evidence>
<dbReference type="InterPro" id="IPR001757">
    <property type="entry name" value="P_typ_ATPase"/>
</dbReference>